<feature type="compositionally biased region" description="Basic and acidic residues" evidence="1">
    <location>
        <begin position="122"/>
        <end position="136"/>
    </location>
</feature>
<dbReference type="InParanoid" id="A0A7M7LNX7"/>
<dbReference type="OrthoDB" id="8195095at2759"/>
<keyword evidence="3" id="KW-1185">Reference proteome</keyword>
<feature type="compositionally biased region" description="Low complexity" evidence="1">
    <location>
        <begin position="89"/>
        <end position="100"/>
    </location>
</feature>
<evidence type="ECO:0000313" key="3">
    <source>
        <dbReference type="Proteomes" id="UP000002358"/>
    </source>
</evidence>
<evidence type="ECO:0000313" key="2">
    <source>
        <dbReference type="EnsemblMetazoa" id="XP_003428016"/>
    </source>
</evidence>
<feature type="region of interest" description="Disordered" evidence="1">
    <location>
        <begin position="69"/>
        <end position="136"/>
    </location>
</feature>
<feature type="compositionally biased region" description="Basic residues" evidence="1">
    <location>
        <begin position="78"/>
        <end position="88"/>
    </location>
</feature>
<dbReference type="EnsemblMetazoa" id="XM_003427968">
    <property type="protein sequence ID" value="XP_003428016"/>
    <property type="gene ID" value="LOC100679007"/>
</dbReference>
<protein>
    <submittedName>
        <fullName evidence="2">Uncharacterized protein</fullName>
    </submittedName>
</protein>
<dbReference type="AlphaFoldDB" id="A0A7M7LNX7"/>
<feature type="compositionally biased region" description="Polar residues" evidence="1">
    <location>
        <begin position="106"/>
        <end position="121"/>
    </location>
</feature>
<reference evidence="2" key="1">
    <citation type="submission" date="2021-01" db="UniProtKB">
        <authorList>
            <consortium name="EnsemblMetazoa"/>
        </authorList>
    </citation>
    <scope>IDENTIFICATION</scope>
</reference>
<sequence>MNQDYSKAVSFTNSYFALADGLVTGLENCLAENVVLDWFGKTIKGRTNVAAFMNKHKVHSRHVFNDISPTDSIGYNKKPTRRSRRRTSRNSNSFLNSSGNIVIENRLNSITTPENETVSNGDRSRSSRKMDSEGNHVKESDITIELHDDDVSTLFKLENIKSTNVEEIEAKISQISLEDKLKKKSPKKREYEEVDGRGNISVLESSMKYVEAHGEILFSKKSRRQSDWSECKLILSSSTHTWRKPSKLQIAYSSQRISLPQMRSSNNNTIQLESSSSLDQVNELCNNLIPNSNKFGGYLRNINRAKEENAFLKSLDEHLSRNEANKLGLSPKNFSGQLVFQKTNSDDEEDSLDSFIFNHLIHVIIYEGRSRCRMNLSQKFI</sequence>
<dbReference type="RefSeq" id="XP_003428016.1">
    <property type="nucleotide sequence ID" value="XM_003427968.5"/>
</dbReference>
<evidence type="ECO:0000256" key="1">
    <source>
        <dbReference type="SAM" id="MobiDB-lite"/>
    </source>
</evidence>
<organism evidence="2 3">
    <name type="scientific">Nasonia vitripennis</name>
    <name type="common">Parasitic wasp</name>
    <dbReference type="NCBI Taxonomy" id="7425"/>
    <lineage>
        <taxon>Eukaryota</taxon>
        <taxon>Metazoa</taxon>
        <taxon>Ecdysozoa</taxon>
        <taxon>Arthropoda</taxon>
        <taxon>Hexapoda</taxon>
        <taxon>Insecta</taxon>
        <taxon>Pterygota</taxon>
        <taxon>Neoptera</taxon>
        <taxon>Endopterygota</taxon>
        <taxon>Hymenoptera</taxon>
        <taxon>Apocrita</taxon>
        <taxon>Proctotrupomorpha</taxon>
        <taxon>Chalcidoidea</taxon>
        <taxon>Pteromalidae</taxon>
        <taxon>Pteromalinae</taxon>
        <taxon>Nasonia</taxon>
    </lineage>
</organism>
<name>A0A7M7LNX7_NASVI</name>
<dbReference type="GeneID" id="100679007"/>
<dbReference type="KEGG" id="nvi:100679007"/>
<proteinExistence type="predicted"/>
<dbReference type="Proteomes" id="UP000002358">
    <property type="component" value="Chromosome 3"/>
</dbReference>
<accession>A0A7M7LNX7</accession>